<protein>
    <submittedName>
        <fullName evidence="2">Lon protease, putative</fullName>
    </submittedName>
</protein>
<dbReference type="InterPro" id="IPR003593">
    <property type="entry name" value="AAA+_ATPase"/>
</dbReference>
<dbReference type="RefSeq" id="WP_007117856.1">
    <property type="nucleotide sequence ID" value="NZ_ABID01000001.1"/>
</dbReference>
<organism evidence="2 3">
    <name type="scientific">Sulfitobacter indolifex HEL-45</name>
    <dbReference type="NCBI Taxonomy" id="391624"/>
    <lineage>
        <taxon>Bacteria</taxon>
        <taxon>Pseudomonadati</taxon>
        <taxon>Pseudomonadota</taxon>
        <taxon>Alphaproteobacteria</taxon>
        <taxon>Rhodobacterales</taxon>
        <taxon>Roseobacteraceae</taxon>
        <taxon>Sulfitobacter</taxon>
    </lineage>
</organism>
<proteinExistence type="predicted"/>
<dbReference type="InterPro" id="IPR027417">
    <property type="entry name" value="P-loop_NTPase"/>
</dbReference>
<dbReference type="Gene3D" id="3.40.50.300">
    <property type="entry name" value="P-loop containing nucleotide triphosphate hydrolases"/>
    <property type="match status" value="1"/>
</dbReference>
<dbReference type="SUPFAM" id="SSF52540">
    <property type="entry name" value="P-loop containing nucleoside triphosphate hydrolases"/>
    <property type="match status" value="1"/>
</dbReference>
<dbReference type="InterPro" id="IPR027065">
    <property type="entry name" value="Lon_Prtase"/>
</dbReference>
<dbReference type="SMART" id="SM00382">
    <property type="entry name" value="AAA"/>
    <property type="match status" value="1"/>
</dbReference>
<dbReference type="GO" id="GO:0008233">
    <property type="term" value="F:peptidase activity"/>
    <property type="evidence" value="ECO:0007669"/>
    <property type="project" value="UniProtKB-KW"/>
</dbReference>
<evidence type="ECO:0000259" key="1">
    <source>
        <dbReference type="SMART" id="SM00382"/>
    </source>
</evidence>
<comment type="caution">
    <text evidence="2">The sequence shown here is derived from an EMBL/GenBank/DDBJ whole genome shotgun (WGS) entry which is preliminary data.</text>
</comment>
<keyword evidence="3" id="KW-1185">Reference proteome</keyword>
<name>A0ABM9X8E3_9RHOB</name>
<dbReference type="EMBL" id="ABID01000001">
    <property type="protein sequence ID" value="EDQ05786.1"/>
    <property type="molecule type" value="Genomic_DNA"/>
</dbReference>
<keyword evidence="2" id="KW-0645">Protease</keyword>
<evidence type="ECO:0000313" key="3">
    <source>
        <dbReference type="Proteomes" id="UP000003257"/>
    </source>
</evidence>
<dbReference type="GO" id="GO:0006508">
    <property type="term" value="P:proteolysis"/>
    <property type="evidence" value="ECO:0007669"/>
    <property type="project" value="UniProtKB-KW"/>
</dbReference>
<keyword evidence="2" id="KW-0378">Hydrolase</keyword>
<dbReference type="Proteomes" id="UP000003257">
    <property type="component" value="Unassembled WGS sequence"/>
</dbReference>
<sequence>MDKRQANRFAVVSPDLVTPRLADMEQDFIRAWIRMKGNLKLGGGVQELGYRQEKKAKDLAADAHSRRLRQAGMSGLSKEAKAQVTALARAGATFNGPACEDAVYQFAADLHAESPWMRDVSAWVMNQMLAHVENGGSGLALPPVILAGPPGIGKSHFARRLAELAGTPSRLIDVGGGSAGFRITGTEKGWSTAQAGIPVETILSSHAANPVMVVDEVDKAGEMRSESGRSTSLTTALLPLLEAGTAQQFECPFHRLPFDMSRVVWIMTANDAVLIPAPLRDRARVFHLQDLNAEDAVDHFDRLTSHCCDQGELDQCRAFIARMTEAPRGISLRQIRQLVEALQVSSVPFGH</sequence>
<dbReference type="PANTHER" id="PTHR43718:SF2">
    <property type="entry name" value="LON PROTEASE HOMOLOG, MITOCHONDRIAL"/>
    <property type="match status" value="1"/>
</dbReference>
<accession>A0ABM9X8E3</accession>
<reference evidence="2 3" key="1">
    <citation type="submission" date="2007-11" db="EMBL/GenBank/DDBJ databases">
        <authorList>
            <person name="Wagner-Dobler I."/>
            <person name="Ferriera S."/>
            <person name="Johnson J."/>
            <person name="Kravitz S."/>
            <person name="Beeson K."/>
            <person name="Sutton G."/>
            <person name="Rogers Y.-H."/>
            <person name="Friedman R."/>
            <person name="Frazier M."/>
            <person name="Venter J.C."/>
        </authorList>
    </citation>
    <scope>NUCLEOTIDE SEQUENCE [LARGE SCALE GENOMIC DNA]</scope>
    <source>
        <strain evidence="2 3">HEL-45</strain>
    </source>
</reference>
<feature type="domain" description="AAA+ ATPase" evidence="1">
    <location>
        <begin position="140"/>
        <end position="295"/>
    </location>
</feature>
<dbReference type="PANTHER" id="PTHR43718">
    <property type="entry name" value="LON PROTEASE"/>
    <property type="match status" value="1"/>
</dbReference>
<evidence type="ECO:0000313" key="2">
    <source>
        <dbReference type="EMBL" id="EDQ05786.1"/>
    </source>
</evidence>
<dbReference type="Pfam" id="PF00004">
    <property type="entry name" value="AAA"/>
    <property type="match status" value="1"/>
</dbReference>
<gene>
    <name evidence="2" type="ORF">OIHEL45_03210</name>
</gene>
<dbReference type="InterPro" id="IPR003959">
    <property type="entry name" value="ATPase_AAA_core"/>
</dbReference>